<evidence type="ECO:0000256" key="2">
    <source>
        <dbReference type="ARBA" id="ARBA00005517"/>
    </source>
</evidence>
<dbReference type="FunFam" id="3.40.50.1100:FF:000013">
    <property type="entry name" value="Threonine synthase"/>
    <property type="match status" value="1"/>
</dbReference>
<dbReference type="CDD" id="cd01563">
    <property type="entry name" value="Thr-synth_1"/>
    <property type="match status" value="1"/>
</dbReference>
<feature type="domain" description="Tryptophan synthase beta chain-like PALP" evidence="4">
    <location>
        <begin position="94"/>
        <end position="404"/>
    </location>
</feature>
<evidence type="ECO:0000256" key="1">
    <source>
        <dbReference type="ARBA" id="ARBA00001933"/>
    </source>
</evidence>
<dbReference type="PANTHER" id="PTHR10314">
    <property type="entry name" value="CYSTATHIONINE BETA-SYNTHASE"/>
    <property type="match status" value="1"/>
</dbReference>
<protein>
    <submittedName>
        <fullName evidence="5">Threonine synthase</fullName>
    </submittedName>
</protein>
<organism evidence="5">
    <name type="scientific">uncultured microorganism</name>
    <dbReference type="NCBI Taxonomy" id="358574"/>
    <lineage>
        <taxon>unclassified sequences</taxon>
        <taxon>environmental samples</taxon>
    </lineage>
</organism>
<dbReference type="InterPro" id="IPR004450">
    <property type="entry name" value="Thr_synthase-like"/>
</dbReference>
<dbReference type="Gene3D" id="3.40.50.1100">
    <property type="match status" value="2"/>
</dbReference>
<sequence length="462" mass="51079">MTKPQKSGLPDQLFFFRCINESCRSEFDIGRKLYQCPDCSDLLDIVKKHSNLDVEKLKKVFRQRRASNHPLDISGVWRYRELLPFLEEDLTHVVTLGEGNSPVLETPRCAEYAGLKRLRVKHLGWNPTGSFKDYGMTVAVTQAKKLGSRVVGCASTGNTSASMAAFCARANLRAVVFIPEGQIAFGKLSQTMEFGALTLQIQGDFDVAMGLVQELSKETDLYLMNSINPFRLEGQQTVILELFDQLDWKIPDRIVVPGGNLGNSSSYGKILMELKELGFIDKVPRITIIQASGAAPLHRTLVTSSGQLVPVQDAWTLASAIKIGRPISWKKALRALDFTDGWCDVVSEQEIADAKAVLGSDGIGCEPASATTVAGLKKLLQLSQSQEHAVDMDPDEDVVAILTGHQLKDPEYTVNYHLDNLYQHATYKNSIVDKSGKLNSTFANKPIAVQPDKEKIIRLLEL</sequence>
<dbReference type="Pfam" id="PF00291">
    <property type="entry name" value="PALP"/>
    <property type="match status" value="1"/>
</dbReference>
<evidence type="ECO:0000259" key="4">
    <source>
        <dbReference type="Pfam" id="PF00291"/>
    </source>
</evidence>
<reference evidence="5" key="2">
    <citation type="journal article" date="2016" name="Gene">
        <title>Identification and characterization of a chitin deacetylase from a metagenomic library of deep-sea sediments of the Arctic Ocean.</title>
        <authorList>
            <person name="Liu J."/>
            <person name="Jia Z."/>
            <person name="Li S."/>
            <person name="Li Y."/>
            <person name="You Q."/>
            <person name="Zhang C."/>
            <person name="Zheng X."/>
            <person name="Xiong G."/>
            <person name="Zhao J."/>
            <person name="Qi C."/>
            <person name="Yang J."/>
        </authorList>
    </citation>
    <scope>NUCLEOTIDE SEQUENCE</scope>
</reference>
<dbReference type="EMBL" id="JF737993">
    <property type="protein sequence ID" value="AEJ31930.1"/>
    <property type="molecule type" value="Genomic_DNA"/>
</dbReference>
<proteinExistence type="inferred from homology"/>
<name>F8U8X1_9ZZZZ</name>
<dbReference type="SUPFAM" id="SSF53686">
    <property type="entry name" value="Tryptophan synthase beta subunit-like PLP-dependent enzymes"/>
    <property type="match status" value="1"/>
</dbReference>
<dbReference type="NCBIfam" id="TIGR00260">
    <property type="entry name" value="thrC"/>
    <property type="match status" value="1"/>
</dbReference>
<dbReference type="InterPro" id="IPR050214">
    <property type="entry name" value="Cys_Synth/Cystath_Beta-Synth"/>
</dbReference>
<evidence type="ECO:0000256" key="3">
    <source>
        <dbReference type="ARBA" id="ARBA00022898"/>
    </source>
</evidence>
<keyword evidence="3" id="KW-0663">Pyridoxal phosphate</keyword>
<accession>F8U8X1</accession>
<dbReference type="AlphaFoldDB" id="F8U8X1"/>
<evidence type="ECO:0000313" key="5">
    <source>
        <dbReference type="EMBL" id="AEJ31930.1"/>
    </source>
</evidence>
<comment type="similarity">
    <text evidence="2">Belongs to the threonine synthase family.</text>
</comment>
<reference evidence="5" key="1">
    <citation type="submission" date="2011-03" db="EMBL/GenBank/DDBJ databases">
        <title>Construction and preliminary analysis of metagenomic library of Arctic deep-sea sediment.</title>
        <authorList>
            <person name="Jia J.Z."/>
        </authorList>
    </citation>
    <scope>NUCLEOTIDE SEQUENCE</scope>
</reference>
<dbReference type="InterPro" id="IPR036052">
    <property type="entry name" value="TrpB-like_PALP_sf"/>
</dbReference>
<dbReference type="InterPro" id="IPR001926">
    <property type="entry name" value="TrpB-like_PALP"/>
</dbReference>
<comment type="cofactor">
    <cofactor evidence="1">
        <name>pyridoxal 5'-phosphate</name>
        <dbReference type="ChEBI" id="CHEBI:597326"/>
    </cofactor>
</comment>